<dbReference type="EMBL" id="SPOI01000203">
    <property type="protein sequence ID" value="TIB32518.1"/>
    <property type="molecule type" value="Genomic_DNA"/>
</dbReference>
<name>A0A4T0IRH8_WALIC</name>
<dbReference type="GO" id="GO:0050354">
    <property type="term" value="F:triokinase activity"/>
    <property type="evidence" value="ECO:0007669"/>
    <property type="project" value="UniProtKB-EC"/>
</dbReference>
<accession>A0A4T0IRH8</accession>
<evidence type="ECO:0000256" key="1">
    <source>
        <dbReference type="ARBA" id="ARBA00003264"/>
    </source>
</evidence>
<comment type="similarity">
    <text evidence="3">Belongs to the dihydroxyacetone kinase (DAK) family.</text>
</comment>
<dbReference type="FunFam" id="3.40.50.10440:FF:000001">
    <property type="entry name" value="Dihydroxyacetone kinase, DhaK subunit"/>
    <property type="match status" value="1"/>
</dbReference>
<evidence type="ECO:0000256" key="9">
    <source>
        <dbReference type="ARBA" id="ARBA00047974"/>
    </source>
</evidence>
<dbReference type="SUPFAM" id="SSF82549">
    <property type="entry name" value="DAK1/DegV-like"/>
    <property type="match status" value="1"/>
</dbReference>
<evidence type="ECO:0008006" key="15">
    <source>
        <dbReference type="Google" id="ProtNLM"/>
    </source>
</evidence>
<dbReference type="FunFam" id="3.30.1180.20:FF:000001">
    <property type="entry name" value="Dihydroxyacetone kinase 1"/>
    <property type="match status" value="1"/>
</dbReference>
<comment type="function">
    <text evidence="1">Catalyzes both the phosphorylation of dihydroxyacetone and of glyceraldehyde.</text>
</comment>
<proteinExistence type="inferred from homology"/>
<dbReference type="Proteomes" id="UP000310689">
    <property type="component" value="Unassembled WGS sequence"/>
</dbReference>
<dbReference type="InterPro" id="IPR050861">
    <property type="entry name" value="Dihydroxyacetone_Kinase"/>
</dbReference>
<dbReference type="PANTHER" id="PTHR28629">
    <property type="entry name" value="TRIOKINASE/FMN CYCLASE"/>
    <property type="match status" value="1"/>
</dbReference>
<dbReference type="InterPro" id="IPR004007">
    <property type="entry name" value="DhaL_dom"/>
</dbReference>
<keyword evidence="6" id="KW-0418">Kinase</keyword>
<evidence type="ECO:0000256" key="4">
    <source>
        <dbReference type="ARBA" id="ARBA00022679"/>
    </source>
</evidence>
<protein>
    <recommendedName>
        <fullName evidence="15">Dihydroxyacetone kinase 1</fullName>
    </recommendedName>
</protein>
<evidence type="ECO:0000259" key="12">
    <source>
        <dbReference type="PROSITE" id="PS51481"/>
    </source>
</evidence>
<dbReference type="GO" id="GO:0005524">
    <property type="term" value="F:ATP binding"/>
    <property type="evidence" value="ECO:0007669"/>
    <property type="project" value="UniProtKB-KW"/>
</dbReference>
<keyword evidence="8" id="KW-0067">ATP-binding</keyword>
<dbReference type="Gene3D" id="3.40.50.10440">
    <property type="entry name" value="Dihydroxyacetone kinase, domain 1"/>
    <property type="match status" value="1"/>
</dbReference>
<evidence type="ECO:0000256" key="6">
    <source>
        <dbReference type="ARBA" id="ARBA00022777"/>
    </source>
</evidence>
<evidence type="ECO:0000256" key="2">
    <source>
        <dbReference type="ARBA" id="ARBA00004778"/>
    </source>
</evidence>
<dbReference type="GO" id="GO:0004371">
    <property type="term" value="F:glycerone kinase activity"/>
    <property type="evidence" value="ECO:0007669"/>
    <property type="project" value="UniProtKB-EC"/>
</dbReference>
<reference evidence="13 14" key="1">
    <citation type="submission" date="2019-03" db="EMBL/GenBank/DDBJ databases">
        <title>Sequencing 23 genomes of Wallemia ichthyophaga.</title>
        <authorList>
            <person name="Gostincar C."/>
        </authorList>
    </citation>
    <scope>NUCLEOTIDE SEQUENCE [LARGE SCALE GENOMIC DNA]</scope>
    <source>
        <strain evidence="13 14">EXF-6200</strain>
    </source>
</reference>
<dbReference type="GO" id="GO:0005829">
    <property type="term" value="C:cytosol"/>
    <property type="evidence" value="ECO:0007669"/>
    <property type="project" value="TreeGrafter"/>
</dbReference>
<dbReference type="UniPathway" id="UPA00617">
    <property type="reaction ID" value="UER00669"/>
</dbReference>
<keyword evidence="5" id="KW-0547">Nucleotide-binding</keyword>
<dbReference type="Gene3D" id="3.30.1180.20">
    <property type="entry name" value="Dihydroxyacetone kinase, domain 2"/>
    <property type="match status" value="1"/>
</dbReference>
<dbReference type="PROSITE" id="PS51481">
    <property type="entry name" value="DHAK"/>
    <property type="match status" value="1"/>
</dbReference>
<comment type="caution">
    <text evidence="13">The sequence shown here is derived from an EMBL/GenBank/DDBJ whole genome shotgun (WGS) entry which is preliminary data.</text>
</comment>
<evidence type="ECO:0000256" key="10">
    <source>
        <dbReference type="ARBA" id="ARBA00048898"/>
    </source>
</evidence>
<evidence type="ECO:0000313" key="13">
    <source>
        <dbReference type="EMBL" id="TIB32518.1"/>
    </source>
</evidence>
<keyword evidence="7" id="KW-0319">Glycerol metabolism</keyword>
<dbReference type="GO" id="GO:0019588">
    <property type="term" value="P:anaerobic glycerol catabolic process"/>
    <property type="evidence" value="ECO:0007669"/>
    <property type="project" value="UniProtKB-UniPathway"/>
</dbReference>
<dbReference type="SMART" id="SM01120">
    <property type="entry name" value="Dak2"/>
    <property type="match status" value="1"/>
</dbReference>
<evidence type="ECO:0000313" key="14">
    <source>
        <dbReference type="Proteomes" id="UP000310689"/>
    </source>
</evidence>
<dbReference type="PANTHER" id="PTHR28629:SF4">
    <property type="entry name" value="TRIOKINASE_FMN CYCLASE"/>
    <property type="match status" value="1"/>
</dbReference>
<comment type="pathway">
    <text evidence="2">Polyol metabolism; glycerol fermentation; glycerone phosphate from glycerol (oxidative route): step 2/2.</text>
</comment>
<evidence type="ECO:0000259" key="11">
    <source>
        <dbReference type="PROSITE" id="PS51480"/>
    </source>
</evidence>
<dbReference type="Pfam" id="PF02734">
    <property type="entry name" value="Dak2"/>
    <property type="match status" value="1"/>
</dbReference>
<comment type="catalytic activity">
    <reaction evidence="10">
        <text>dihydroxyacetone + ATP = dihydroxyacetone phosphate + ADP + H(+)</text>
        <dbReference type="Rhea" id="RHEA:15773"/>
        <dbReference type="ChEBI" id="CHEBI:15378"/>
        <dbReference type="ChEBI" id="CHEBI:16016"/>
        <dbReference type="ChEBI" id="CHEBI:30616"/>
        <dbReference type="ChEBI" id="CHEBI:57642"/>
        <dbReference type="ChEBI" id="CHEBI:456216"/>
        <dbReference type="EC" id="2.7.1.29"/>
    </reaction>
</comment>
<dbReference type="PROSITE" id="PS51480">
    <property type="entry name" value="DHAL"/>
    <property type="match status" value="1"/>
</dbReference>
<dbReference type="Pfam" id="PF02733">
    <property type="entry name" value="Dak1"/>
    <property type="match status" value="1"/>
</dbReference>
<evidence type="ECO:0000256" key="5">
    <source>
        <dbReference type="ARBA" id="ARBA00022741"/>
    </source>
</evidence>
<dbReference type="AlphaFoldDB" id="A0A4T0IRH8"/>
<dbReference type="InterPro" id="IPR004006">
    <property type="entry name" value="DhaK_dom"/>
</dbReference>
<dbReference type="Gene3D" id="1.25.40.340">
    <property type="match status" value="1"/>
</dbReference>
<gene>
    <name evidence="13" type="ORF">E3P86_03132</name>
</gene>
<keyword evidence="4" id="KW-0808">Transferase</keyword>
<sequence>MTPFLKLLNSGARNEWNKTAGLSFTMKHIFNDPNELLKCAINAQPTLNPSLAVDVAQGVVYDTHSPTPHRRVSVIAGGGSGHEPAHVSLVGIGILQASVSGHIFASPSSTHILHAIQRTPPTHAILLIINQYTGDKLNFNRAAQKARYDGRVVHTVTVGDDVSLSPTAIAKVGRRGLTANPLVCKVAGAAAERGLDVEAVQLISEAVAANVATIGASPQHCHVPGRESAQDESTDNSLYVELGLGIHNEPGAKKVVDNSHSPHTHLIQDMLLRILSSPYTAFGDEDDVILVVNNLGGLSLVELYGVVGVASEVLTRQHAIHPLHTLVGSFMTSLNMPGFSLSLLNVNRADSVCGGVGGVSVVDLLYDPTAVTAWPAMSMGRDTSIEQEERQEKVEDGYDVGAEVETKTEQNKTHDKVNLEAQPSTLTPHSRLIAQAVHSACDAVLAAEPDLTHWDTLVGDGDCGTTFSGGASAIKAALAADRLPLTHPAPLFYSLSLLVESSMGGTAGALFALYFGALSNALSGANDVGEANASVDVDWSVHLTSAALTALDELRLFTPAQVGDRTLMDALIPFCGALESGLGIAVAAQHARKGAEETAFMVATLGRAAYCTDYADGSDVNDKDNTHNNKTPNIPDPGAMGVSAIIGGIAGCFN</sequence>
<comment type="catalytic activity">
    <reaction evidence="9">
        <text>D-glyceraldehyde + ATP = D-glyceraldehyde 3-phosphate + ADP + H(+)</text>
        <dbReference type="Rhea" id="RHEA:13941"/>
        <dbReference type="ChEBI" id="CHEBI:15378"/>
        <dbReference type="ChEBI" id="CHEBI:17378"/>
        <dbReference type="ChEBI" id="CHEBI:30616"/>
        <dbReference type="ChEBI" id="CHEBI:59776"/>
        <dbReference type="ChEBI" id="CHEBI:456216"/>
        <dbReference type="EC" id="2.7.1.28"/>
    </reaction>
</comment>
<dbReference type="InterPro" id="IPR036117">
    <property type="entry name" value="DhaL_dom_sf"/>
</dbReference>
<evidence type="ECO:0000256" key="8">
    <source>
        <dbReference type="ARBA" id="ARBA00022840"/>
    </source>
</evidence>
<organism evidence="13 14">
    <name type="scientific">Wallemia ichthyophaga</name>
    <dbReference type="NCBI Taxonomy" id="245174"/>
    <lineage>
        <taxon>Eukaryota</taxon>
        <taxon>Fungi</taxon>
        <taxon>Dikarya</taxon>
        <taxon>Basidiomycota</taxon>
        <taxon>Wallemiomycotina</taxon>
        <taxon>Wallemiomycetes</taxon>
        <taxon>Wallemiales</taxon>
        <taxon>Wallemiaceae</taxon>
        <taxon>Wallemia</taxon>
    </lineage>
</organism>
<feature type="domain" description="DhaK" evidence="12">
    <location>
        <begin position="32"/>
        <end position="374"/>
    </location>
</feature>
<dbReference type="SUPFAM" id="SSF101473">
    <property type="entry name" value="DhaL-like"/>
    <property type="match status" value="1"/>
</dbReference>
<evidence type="ECO:0000256" key="3">
    <source>
        <dbReference type="ARBA" id="ARBA00008757"/>
    </source>
</evidence>
<feature type="domain" description="DhaL" evidence="11">
    <location>
        <begin position="431"/>
        <end position="651"/>
    </location>
</feature>
<evidence type="ECO:0000256" key="7">
    <source>
        <dbReference type="ARBA" id="ARBA00022798"/>
    </source>
</evidence>